<proteinExistence type="inferred from homology"/>
<organism evidence="4 5">
    <name type="scientific">Stephania japonica</name>
    <dbReference type="NCBI Taxonomy" id="461633"/>
    <lineage>
        <taxon>Eukaryota</taxon>
        <taxon>Viridiplantae</taxon>
        <taxon>Streptophyta</taxon>
        <taxon>Embryophyta</taxon>
        <taxon>Tracheophyta</taxon>
        <taxon>Spermatophyta</taxon>
        <taxon>Magnoliopsida</taxon>
        <taxon>Ranunculales</taxon>
        <taxon>Menispermaceae</taxon>
        <taxon>Menispermoideae</taxon>
        <taxon>Cissampelideae</taxon>
        <taxon>Stephania</taxon>
    </lineage>
</organism>
<comment type="similarity">
    <text evidence="2">Belongs to the GroES chaperonin family.</text>
</comment>
<dbReference type="Gene3D" id="2.30.33.40">
    <property type="entry name" value="GroES chaperonin"/>
    <property type="match status" value="1"/>
</dbReference>
<dbReference type="SUPFAM" id="SSF50129">
    <property type="entry name" value="GroES-like"/>
    <property type="match status" value="1"/>
</dbReference>
<feature type="transmembrane region" description="Helical" evidence="3">
    <location>
        <begin position="20"/>
        <end position="41"/>
    </location>
</feature>
<dbReference type="InterPro" id="IPR020818">
    <property type="entry name" value="Chaperonin_GroES"/>
</dbReference>
<keyword evidence="3" id="KW-0472">Membrane</keyword>
<dbReference type="InterPro" id="IPR037124">
    <property type="entry name" value="Chaperonin_GroES_sf"/>
</dbReference>
<evidence type="ECO:0000313" key="5">
    <source>
        <dbReference type="Proteomes" id="UP001417504"/>
    </source>
</evidence>
<evidence type="ECO:0000256" key="1">
    <source>
        <dbReference type="ARBA" id="ARBA00023186"/>
    </source>
</evidence>
<dbReference type="CDD" id="cd00320">
    <property type="entry name" value="cpn10"/>
    <property type="match status" value="1"/>
</dbReference>
<keyword evidence="1 2" id="KW-0143">Chaperone</keyword>
<evidence type="ECO:0000313" key="4">
    <source>
        <dbReference type="EMBL" id="KAK9123411.1"/>
    </source>
</evidence>
<accession>A0AAP0IX61</accession>
<dbReference type="EMBL" id="JBBNAE010000005">
    <property type="protein sequence ID" value="KAK9123411.1"/>
    <property type="molecule type" value="Genomic_DNA"/>
</dbReference>
<dbReference type="PRINTS" id="PR00297">
    <property type="entry name" value="CHAPERONIN10"/>
</dbReference>
<dbReference type="GO" id="GO:0005524">
    <property type="term" value="F:ATP binding"/>
    <property type="evidence" value="ECO:0007669"/>
    <property type="project" value="InterPro"/>
</dbReference>
<reference evidence="4 5" key="1">
    <citation type="submission" date="2024-01" db="EMBL/GenBank/DDBJ databases">
        <title>Genome assemblies of Stephania.</title>
        <authorList>
            <person name="Yang L."/>
        </authorList>
    </citation>
    <scope>NUCLEOTIDE SEQUENCE [LARGE SCALE GENOMIC DNA]</scope>
    <source>
        <strain evidence="4">QJT</strain>
        <tissue evidence="4">Leaf</tissue>
    </source>
</reference>
<dbReference type="AlphaFoldDB" id="A0AAP0IX61"/>
<dbReference type="GO" id="GO:0044183">
    <property type="term" value="F:protein folding chaperone"/>
    <property type="evidence" value="ECO:0007669"/>
    <property type="project" value="InterPro"/>
</dbReference>
<dbReference type="Proteomes" id="UP001417504">
    <property type="component" value="Unassembled WGS sequence"/>
</dbReference>
<keyword evidence="3" id="KW-0812">Transmembrane</keyword>
<gene>
    <name evidence="4" type="ORF">Sjap_013013</name>
</gene>
<evidence type="ECO:0000256" key="3">
    <source>
        <dbReference type="SAM" id="Phobius"/>
    </source>
</evidence>
<keyword evidence="5" id="KW-1185">Reference proteome</keyword>
<name>A0AAP0IX61_9MAGN</name>
<dbReference type="Pfam" id="PF00166">
    <property type="entry name" value="Cpn10"/>
    <property type="match status" value="1"/>
</dbReference>
<sequence>MVAKCSDLQALCLNNHNKSMAYNIIPSISFSLTSIIFTLLWRLRSIQTPESVHSLHEFCCRNCRVSSICSLGAASADATVLGSTRKVVGAIRLIFLNLFLFKSLDGRSYLDGGAKEKCSSNCIVDGGGGGEINRKEDDIVGLLDTDDIKDLKPLNDRGLIKVAEAETKTAGGLLLTEAAKDKPSIGIVC</sequence>
<comment type="caution">
    <text evidence="4">The sequence shown here is derived from an EMBL/GenBank/DDBJ whole genome shotgun (WGS) entry which is preliminary data.</text>
</comment>
<dbReference type="InterPro" id="IPR011032">
    <property type="entry name" value="GroES-like_sf"/>
</dbReference>
<protein>
    <submittedName>
        <fullName evidence="4">Uncharacterized protein</fullName>
    </submittedName>
</protein>
<evidence type="ECO:0000256" key="2">
    <source>
        <dbReference type="RuleBase" id="RU003479"/>
    </source>
</evidence>
<keyword evidence="3" id="KW-1133">Transmembrane helix</keyword>